<keyword evidence="1" id="KW-0645">Protease</keyword>
<feature type="compositionally biased region" description="Polar residues" evidence="2">
    <location>
        <begin position="2488"/>
        <end position="2509"/>
    </location>
</feature>
<feature type="region of interest" description="Disordered" evidence="2">
    <location>
        <begin position="557"/>
        <end position="749"/>
    </location>
</feature>
<accession>A0ABX8RT68</accession>
<dbReference type="RefSeq" id="WP_218473779.1">
    <property type="nucleotide sequence ID" value="NZ_BAABJN010000005.1"/>
</dbReference>
<feature type="compositionally biased region" description="Basic and acidic residues" evidence="2">
    <location>
        <begin position="734"/>
        <end position="749"/>
    </location>
</feature>
<evidence type="ECO:0000256" key="1">
    <source>
        <dbReference type="PROSITE-ProRule" id="PRU00239"/>
    </source>
</evidence>
<feature type="compositionally biased region" description="Low complexity" evidence="2">
    <location>
        <begin position="456"/>
        <end position="472"/>
    </location>
</feature>
<evidence type="ECO:0000313" key="6">
    <source>
        <dbReference type="Proteomes" id="UP000694257"/>
    </source>
</evidence>
<dbReference type="CDD" id="cd22744">
    <property type="entry name" value="OTU"/>
    <property type="match status" value="3"/>
</dbReference>
<sequence>MTITMPPWLEWLSFLAGSEWPQGDEDQMFALAEDWKRAGTELLTIIPDLRGAASTTLASYTGDGADVMKADFDTFFAGDHSIEALAKSLTDLGKYAKNCGTQIEYSKLQIITTLAITAAEIAWALSTLFGSAAVPAIQATGQVVCRSIARQLLTKIVSFAGKFTSQTFLKKLGITIVAETIIGFAQEFGIQAGQVGAGHRDNIDWKQVGIAAATSAAGAAVAFPVGHGAGLLLNKKFGPATSMKGAVARALGAAIPAGLAGVGGGFVMGGLLTGEWEFDPRMLGGAIGGALSGGVSGATDYKNTLNASAGSGGNNSRPPSLLGSDGSSSRPTSVLGSDSGTNTPGSSRPSSINGDARPSSPTGSEHSETSTTTTQSNESTSNGSTSTTNESGPAAHTPTGSTTPSAGSGGSTTHLDSTHLNAGSSGETALSGGHEGASSPGPAATPNNADPVRGNTATHADTRPTTPDTRPTNSATETKSSTPPRTGTPSAASESTNKSGASPQRAGTAETRADAHPATPMKAESTGVAPTPARAATEANLSAATPETVVAHLTGEPSAAEPTGMDRSTPDGANELTLPRTLDPGPAPSVAPVLPGSGSSLPTNVPTDTNQANSTPTNAGDARPNPTDVKAPAKATATTLTPSPSEQITRPKASLIGDGSTPRTSTAPADRPGASKLPRELQDTSTPIPVAMTQDPTTGKPARPEPATRPSTPKEPAAPHHATEQHSTAAPPDHGYRTFADDGEGERYGEQTLGRPIRDALPPDQFHAVRRYTEVSFPNAILRSDNTFLHTLAWDSYINGHLAGLNGGQLPTVQRLVELAQSRPDQLYFIDPILRHPRPDARLQEIAFNATTFGRMWQNFDVRPPNRPMPPTIDEVVNYWESDIRAAVDQRLTLLDSAVAQPLPQAVRTIRGLHDARFLNAHDGNQLGDRTDLSLLEHTIQQDPAYLSTSLGNNLTVVDGKPFKIRMEIDIPKGEHALWMGPKSAYPDQRELILPRGTRYEITAVENVAGNSKHPGVETLIKARVIPVNTPDPISTRTAPDLAGGAADNVKQLNGIQPPDGQWKSMPGEGDCLFHALSEVMGLGPEGHVDLRGRLAIELNLNREHYLDDFRARLETERPGRWDDRHVADEYDRQLASLLAEGEYRYAAGNFLLPVAARVLGLNLTVLHPDGRISKLHEGFADQPVGVLYRENTNGGHYHVAVHPDGTPATVSRDHPIHTPATDSPARLAGGGATHSSLLAPDPGSQHVDSDTAHAATMPPDAPAVLHFATNEDGQFYGENTLGPIRDSLSPTEFGEAYRYTVDSWINHPLRTGDIHQWVKDLTDDRNHYHTLLSLTDEPSAVRLYEIRAEANAGKRNPLTEAQNRSVEVMLSDGNPDRRIDQAKKNAEKYEDLTQWLDGHPPTTENLTAHRDTLDRALGRNLPEPVEVVRGVTSAKYMRVGDGILGAGDPLSLKGTIQIESGYLSTSLGATPPSGFHGAIRLELELPNESTGLWMGSRSAYPEERELILPRGTRYLITDVIKNPSGDRYNGVEYLLKGRVQPTIPPVGYTPPTAARAVPPPSVAATPTAGGPTAGAAPSGTPDLAGGATNPATTRTDRVTENLSYPTEPAPARVTETSPETVSEHINDIRPPEGRWKSMPGEGDCLFHALSETMGLGPDGHLDLRARLASELELNREHYLADFRQRLDAEQPGQWNDDQRVSAEYHRQVESLLGEGVYRSAAGNFLLPVAARVLELNLVVLHPDGSVTTLRHGFPDQPVGVLFREDTNGGHYHVAVHPDGTPATVPPNHSITAIEANSTSSLTGGSRLLDGPENDVLAGIFDESPGRVESLLDTPGDPGLRHLFGGPARSGLLERPDTYGADLLQQLAVEMPGQTQPTRSSFSEQGLEPAPLAVHQQLMNLSDQDKKVLLRPIPVPINVPDSGLIIVDHSGASITVQPTSSFHAALIGVGTPNERFLVKSNNQWVPLHPDLLTNFTFQSPDGKTGTLSWNGKGGGLRFISPSDPGKVVRMPNGAAIVVTPGPGTSHWIKYPKDAKGHWVRTPADTLPMPKAVSRYHDELFRPDGQPRPEDVAQGKLGDCYLLADLKSLAANRPSAIREIIHDYRDGTVGVRFFVDGAPEWVRVTKQIYVDPATNEGYFAGHRPGAPLWPALIEKAYVVRFGGINGYHGIVGGVAGITAEHLGKDFHRPDGGWLRQPVRSIDDSDFLHPMRFSAEVLHAQIGGDPEFVHKLLGARADWEQALETKRNEKIADLVKQHGYDEAAGRPIWLDFLKDEDLASPKGFGEFVTSRFPAEWSTERAKLDDYMKSAFGSENHLRKLTGSPALPRAIAEQIDYALARGDLVVLGTRSFGDLQEDTTLVPGLVGNHAYPVVGIERDGLGQPVRVVLENPWNHNDGTDPVTGARVFRQPAPGIEYRTDGQATESRLRRGPGVLAVDLEHLPKFGTLSLSGAGAYALHGSGKPTAAAPGTPVAAVPGSIRTPSELAGVNGRTTAESSSHPTASTTVRSTGETPPLAAESTRARTAETGGGLDRAGQAEHVDGIRPPEGRWKSMPGDGDCLFHALSETMGLGPDGHLDLRARLAIELNLNSEHYLADFRRQLDAEQPGRWNDDRRVTAEYHRQLESLLGEGEYRHEAGNFLLPLAARALQLNLVVLYPDEKIRMLHHGFPDQPVGVLYREDTNGGHYHVAVRPDGTPATVATDHPIHSTATDSTAPLTGGATDPTSPAAPEVVRFASNNAGEHYGESVLGPIRDSLPAPAFAEAHRYTVNSWINFPLRNGDIHQWVADLSNDRVRYDTLFRLTNSPPTAHGLHTVLADVTAGRRAPLTFEENQAVLDMLRDPAPDRRIELARANAETHWSVSEWIGGTLTAENLNTHALWLDQAVGRDLPAPLEVVRGMRDISFLRVGGAPLGTGDPRSLRGTVQIESGFMSTSLGATPPGHFDGPIRMELELPPAATGLWMGPRSAYPDQRELILPRGTRYLITDVVENPQGARYTGVRYLVRGRVELRIAPVVYIPPATATTSTTPSTAGPAPK</sequence>
<dbReference type="InterPro" id="IPR001300">
    <property type="entry name" value="Peptidase_C2_calpain_cat"/>
</dbReference>
<feature type="compositionally biased region" description="Polar residues" evidence="2">
    <location>
        <begin position="597"/>
        <end position="618"/>
    </location>
</feature>
<dbReference type="Proteomes" id="UP000694257">
    <property type="component" value="Chromosome"/>
</dbReference>
<reference evidence="5 6" key="1">
    <citation type="submission" date="2021-07" db="EMBL/GenBank/DDBJ databases">
        <title>Whole Genome Sequence of Nocardia Iowensis.</title>
        <authorList>
            <person name="Lamm A."/>
            <person name="Collins-Fairclough A.M."/>
            <person name="Bunk B."/>
            <person name="Sproer C."/>
        </authorList>
    </citation>
    <scope>NUCLEOTIDE SEQUENCE [LARGE SCALE GENOMIC DNA]</scope>
    <source>
        <strain evidence="5 6">NRRL 5646</strain>
    </source>
</reference>
<feature type="region of interest" description="Disordered" evidence="2">
    <location>
        <begin position="1552"/>
        <end position="1638"/>
    </location>
</feature>
<keyword evidence="6" id="KW-1185">Reference proteome</keyword>
<dbReference type="InterPro" id="IPR003540">
    <property type="entry name" value="ADP-ribosyltransferase"/>
</dbReference>
<dbReference type="InterPro" id="IPR003323">
    <property type="entry name" value="OTU_dom"/>
</dbReference>
<evidence type="ECO:0000313" key="5">
    <source>
        <dbReference type="EMBL" id="QXN92471.1"/>
    </source>
</evidence>
<feature type="region of interest" description="Disordered" evidence="2">
    <location>
        <begin position="1216"/>
        <end position="1237"/>
    </location>
</feature>
<dbReference type="EMBL" id="CP078145">
    <property type="protein sequence ID" value="QXN92471.1"/>
    <property type="molecule type" value="Genomic_DNA"/>
</dbReference>
<feature type="compositionally biased region" description="Low complexity" evidence="2">
    <location>
        <begin position="358"/>
        <end position="414"/>
    </location>
</feature>
<proteinExistence type="predicted"/>
<dbReference type="PROSITE" id="PS50203">
    <property type="entry name" value="CALPAIN_CAT"/>
    <property type="match status" value="1"/>
</dbReference>
<dbReference type="Pfam" id="PF00648">
    <property type="entry name" value="Peptidase_C2"/>
    <property type="match status" value="1"/>
</dbReference>
<dbReference type="PROSITE" id="PS50802">
    <property type="entry name" value="OTU"/>
    <property type="match status" value="2"/>
</dbReference>
<keyword evidence="1" id="KW-0788">Thiol protease</keyword>
<feature type="compositionally biased region" description="Low complexity" evidence="2">
    <location>
        <begin position="316"/>
        <end position="330"/>
    </location>
</feature>
<evidence type="ECO:0008006" key="7">
    <source>
        <dbReference type="Google" id="ProtNLM"/>
    </source>
</evidence>
<keyword evidence="1" id="KW-0378">Hydrolase</keyword>
<feature type="active site" evidence="1">
    <location>
        <position position="2079"/>
    </location>
</feature>
<feature type="region of interest" description="Disordered" evidence="2">
    <location>
        <begin position="306"/>
        <end position="543"/>
    </location>
</feature>
<feature type="compositionally biased region" description="Low complexity" evidence="2">
    <location>
        <begin position="630"/>
        <end position="642"/>
    </location>
</feature>
<evidence type="ECO:0000256" key="2">
    <source>
        <dbReference type="SAM" id="MobiDB-lite"/>
    </source>
</evidence>
<feature type="region of interest" description="Disordered" evidence="2">
    <location>
        <begin position="2705"/>
        <end position="2726"/>
    </location>
</feature>
<feature type="domain" description="OTU" evidence="4">
    <location>
        <begin position="1634"/>
        <end position="1778"/>
    </location>
</feature>
<feature type="compositionally biased region" description="Low complexity" evidence="2">
    <location>
        <begin position="1552"/>
        <end position="1582"/>
    </location>
</feature>
<evidence type="ECO:0000259" key="3">
    <source>
        <dbReference type="PROSITE" id="PS50203"/>
    </source>
</evidence>
<dbReference type="PANTHER" id="PTHR12419:SF7">
    <property type="entry name" value="OTU DOMAIN-CONTAINING PROTEIN 3"/>
    <property type="match status" value="1"/>
</dbReference>
<dbReference type="Pfam" id="PF25547">
    <property type="entry name" value="WXG100_2"/>
    <property type="match status" value="1"/>
</dbReference>
<feature type="domain" description="OTU" evidence="4">
    <location>
        <begin position="2546"/>
        <end position="2690"/>
    </location>
</feature>
<gene>
    <name evidence="5" type="ORF">KV110_04790</name>
</gene>
<name>A0ABX8RT68_NOCIO</name>
<feature type="region of interest" description="Disordered" evidence="2">
    <location>
        <begin position="2460"/>
        <end position="2550"/>
    </location>
</feature>
<dbReference type="InterPro" id="IPR050704">
    <property type="entry name" value="Peptidase_C85-like"/>
</dbReference>
<dbReference type="PROSITE" id="PS51996">
    <property type="entry name" value="TR_MART"/>
    <property type="match status" value="2"/>
</dbReference>
<dbReference type="InterPro" id="IPR057746">
    <property type="entry name" value="CpnT-like_N"/>
</dbReference>
<dbReference type="Pfam" id="PF03496">
    <property type="entry name" value="ADPrib_exo_Tox"/>
    <property type="match status" value="3"/>
</dbReference>
<feature type="compositionally biased region" description="Low complexity" evidence="2">
    <location>
        <begin position="2461"/>
        <end position="2475"/>
    </location>
</feature>
<feature type="compositionally biased region" description="Polar residues" evidence="2">
    <location>
        <begin position="418"/>
        <end position="428"/>
    </location>
</feature>
<feature type="compositionally biased region" description="Basic and acidic residues" evidence="2">
    <location>
        <begin position="2533"/>
        <end position="2548"/>
    </location>
</feature>
<feature type="domain" description="Calpain catalytic" evidence="3">
    <location>
        <begin position="2066"/>
        <end position="2439"/>
    </location>
</feature>
<feature type="compositionally biased region" description="Polar residues" evidence="2">
    <location>
        <begin position="331"/>
        <end position="353"/>
    </location>
</feature>
<feature type="compositionally biased region" description="Basic and acidic residues" evidence="2">
    <location>
        <begin position="1622"/>
        <end position="1636"/>
    </location>
</feature>
<feature type="active site" evidence="1">
    <location>
        <position position="2366"/>
    </location>
</feature>
<dbReference type="PANTHER" id="PTHR12419">
    <property type="entry name" value="OTU DOMAIN CONTAINING PROTEIN"/>
    <property type="match status" value="1"/>
</dbReference>
<feature type="active site" evidence="1">
    <location>
        <position position="2388"/>
    </location>
</feature>
<protein>
    <recommendedName>
        <fullName evidence="7">OTU domain-containing protein</fullName>
    </recommendedName>
</protein>
<evidence type="ECO:0000259" key="4">
    <source>
        <dbReference type="PROSITE" id="PS50802"/>
    </source>
</evidence>
<organism evidence="5 6">
    <name type="scientific">Nocardia iowensis</name>
    <dbReference type="NCBI Taxonomy" id="204891"/>
    <lineage>
        <taxon>Bacteria</taxon>
        <taxon>Bacillati</taxon>
        <taxon>Actinomycetota</taxon>
        <taxon>Actinomycetes</taxon>
        <taxon>Mycobacteriales</taxon>
        <taxon>Nocardiaceae</taxon>
        <taxon>Nocardia</taxon>
    </lineage>
</organism>
<feature type="compositionally biased region" description="Polar residues" evidence="2">
    <location>
        <begin position="473"/>
        <end position="502"/>
    </location>
</feature>